<sequence length="306" mass="33335">MKHRKTERNNHHSALSVALLGIALVAGSACNKAHLPEVGHSANGENVAATPAAAPAPNLLTRIRLGGADGLIHLISYNKRLQPAIITQYAGSMLLQKDTVVYDANGKLQKVLHYSPDFLSAGKFMLSGSTKFEWDAKGNISRKTTYDLETGKLEEDEKYAYDAGGNLVTVTSVTGGGTNLKFVTSYAYELKNIKKETVTDGSKVISLLSVAGFDQHPTYITHPLLRYLLEGAGHETFSDQNPLETRKIQYVNLNGKQDSIVTVQKNAYTYNSANRPVKVAFTSMIYSTGGQKPVNSKGNTDYEYSK</sequence>
<evidence type="ECO:0008006" key="3">
    <source>
        <dbReference type="Google" id="ProtNLM"/>
    </source>
</evidence>
<dbReference type="Proteomes" id="UP000503144">
    <property type="component" value="Chromosome"/>
</dbReference>
<dbReference type="PROSITE" id="PS51257">
    <property type="entry name" value="PROKAR_LIPOPROTEIN"/>
    <property type="match status" value="1"/>
</dbReference>
<dbReference type="EMBL" id="CP051204">
    <property type="protein sequence ID" value="QJB38650.1"/>
    <property type="molecule type" value="Genomic_DNA"/>
</dbReference>
<evidence type="ECO:0000313" key="1">
    <source>
        <dbReference type="EMBL" id="QJB38650.1"/>
    </source>
</evidence>
<evidence type="ECO:0000313" key="2">
    <source>
        <dbReference type="Proteomes" id="UP000503144"/>
    </source>
</evidence>
<dbReference type="Gene3D" id="2.180.10.10">
    <property type="entry name" value="RHS repeat-associated core"/>
    <property type="match status" value="1"/>
</dbReference>
<keyword evidence="2" id="KW-1185">Reference proteome</keyword>
<accession>A0ABX6LFD1</accession>
<reference evidence="1 2" key="2">
    <citation type="submission" date="2020-09" db="EMBL/GenBank/DDBJ databases">
        <authorList>
            <person name="Kittiwongwattana C."/>
        </authorList>
    </citation>
    <scope>NUCLEOTIDE SEQUENCE [LARGE SCALE GENOMIC DNA]</scope>
    <source>
        <strain evidence="1 2">1303</strain>
    </source>
</reference>
<name>A0ABX6LFD1_9BACT</name>
<protein>
    <recommendedName>
        <fullName evidence="3">DUF4595 domain-containing protein</fullName>
    </recommendedName>
</protein>
<dbReference type="RefSeq" id="WP_168860768.1">
    <property type="nucleotide sequence ID" value="NZ_CP051204.2"/>
</dbReference>
<organism evidence="1 2">
    <name type="scientific">Chitinophaga oryzae</name>
    <dbReference type="NCBI Taxonomy" id="2725414"/>
    <lineage>
        <taxon>Bacteria</taxon>
        <taxon>Pseudomonadati</taxon>
        <taxon>Bacteroidota</taxon>
        <taxon>Chitinophagia</taxon>
        <taxon>Chitinophagales</taxon>
        <taxon>Chitinophagaceae</taxon>
        <taxon>Chitinophaga</taxon>
    </lineage>
</organism>
<gene>
    <name evidence="1" type="ORF">HF324_12550</name>
</gene>
<reference evidence="2" key="1">
    <citation type="submission" date="2020-04" db="EMBL/GenBank/DDBJ databases">
        <authorList>
            <person name="Kittiwongwattana C."/>
        </authorList>
    </citation>
    <scope>NUCLEOTIDE SEQUENCE [LARGE SCALE GENOMIC DNA]</scope>
    <source>
        <strain evidence="2">1303</strain>
    </source>
</reference>
<proteinExistence type="predicted"/>